<organism evidence="1 2">
    <name type="scientific">Riccia sorocarpa</name>
    <dbReference type="NCBI Taxonomy" id="122646"/>
    <lineage>
        <taxon>Eukaryota</taxon>
        <taxon>Viridiplantae</taxon>
        <taxon>Streptophyta</taxon>
        <taxon>Embryophyta</taxon>
        <taxon>Marchantiophyta</taxon>
        <taxon>Marchantiopsida</taxon>
        <taxon>Marchantiidae</taxon>
        <taxon>Marchantiales</taxon>
        <taxon>Ricciaceae</taxon>
        <taxon>Riccia</taxon>
    </lineage>
</organism>
<evidence type="ECO:0000313" key="1">
    <source>
        <dbReference type="EMBL" id="KAL3695945.1"/>
    </source>
</evidence>
<evidence type="ECO:0000313" key="2">
    <source>
        <dbReference type="Proteomes" id="UP001633002"/>
    </source>
</evidence>
<dbReference type="EMBL" id="JBJQOH010000002">
    <property type="protein sequence ID" value="KAL3695945.1"/>
    <property type="molecule type" value="Genomic_DNA"/>
</dbReference>
<evidence type="ECO:0008006" key="3">
    <source>
        <dbReference type="Google" id="ProtNLM"/>
    </source>
</evidence>
<reference evidence="1 2" key="1">
    <citation type="submission" date="2024-09" db="EMBL/GenBank/DDBJ databases">
        <title>Chromosome-scale assembly of Riccia sorocarpa.</title>
        <authorList>
            <person name="Paukszto L."/>
        </authorList>
    </citation>
    <scope>NUCLEOTIDE SEQUENCE [LARGE SCALE GENOMIC DNA]</scope>
    <source>
        <strain evidence="1">LP-2024</strain>
        <tissue evidence="1">Aerial parts of the thallus</tissue>
    </source>
</reference>
<gene>
    <name evidence="1" type="ORF">R1sor_010021</name>
</gene>
<name>A0ABD3I0S5_9MARC</name>
<proteinExistence type="predicted"/>
<protein>
    <recommendedName>
        <fullName evidence="3">Endonuclease/exonuclease/phosphatase domain-containing protein</fullName>
    </recommendedName>
</protein>
<sequence length="196" mass="23031">MLRGDTWFLPLGLSLEQEKWFEGERIWWDCGVDQRKMGLDIQIEFKDQLNQFVCLRVGTRELQSFLFFTYFAPEGARVYGQVGADPYLELSRLVLKVRERGAVWLWGDFNSRTGVEQSQAGGGCETHWRTVEGFEEERRVWSRRDIYLYIGEWEQCGGLLPNVINGRRTRYRVQNLTFSSGLGPQSFERGYFRVFT</sequence>
<accession>A0ABD3I0S5</accession>
<dbReference type="Proteomes" id="UP001633002">
    <property type="component" value="Unassembled WGS sequence"/>
</dbReference>
<keyword evidence="2" id="KW-1185">Reference proteome</keyword>
<comment type="caution">
    <text evidence="1">The sequence shown here is derived from an EMBL/GenBank/DDBJ whole genome shotgun (WGS) entry which is preliminary data.</text>
</comment>
<dbReference type="AlphaFoldDB" id="A0ABD3I0S5"/>